<dbReference type="Pfam" id="PF02811">
    <property type="entry name" value="PHP"/>
    <property type="match status" value="1"/>
</dbReference>
<dbReference type="CDD" id="cd07432">
    <property type="entry name" value="PHP_HisPPase"/>
    <property type="match status" value="1"/>
</dbReference>
<evidence type="ECO:0000313" key="2">
    <source>
        <dbReference type="EMBL" id="HIY60581.1"/>
    </source>
</evidence>
<dbReference type="PANTHER" id="PTHR42924:SF3">
    <property type="entry name" value="POLYMERASE_HISTIDINOL PHOSPHATASE N-TERMINAL DOMAIN-CONTAINING PROTEIN"/>
    <property type="match status" value="1"/>
</dbReference>
<accession>A0A9D2C7L2</accession>
<dbReference type="SUPFAM" id="SSF89550">
    <property type="entry name" value="PHP domain-like"/>
    <property type="match status" value="1"/>
</dbReference>
<dbReference type="InterPro" id="IPR052018">
    <property type="entry name" value="PHP_domain"/>
</dbReference>
<organism evidence="2 3">
    <name type="scientific">Candidatus Eisenbergiella pullistercoris</name>
    <dbReference type="NCBI Taxonomy" id="2838555"/>
    <lineage>
        <taxon>Bacteria</taxon>
        <taxon>Bacillati</taxon>
        <taxon>Bacillota</taxon>
        <taxon>Clostridia</taxon>
        <taxon>Lachnospirales</taxon>
        <taxon>Lachnospiraceae</taxon>
        <taxon>Eisenbergiella</taxon>
    </lineage>
</organism>
<dbReference type="GO" id="GO:0035312">
    <property type="term" value="F:5'-3' DNA exonuclease activity"/>
    <property type="evidence" value="ECO:0007669"/>
    <property type="project" value="TreeGrafter"/>
</dbReference>
<dbReference type="InterPro" id="IPR004013">
    <property type="entry name" value="PHP_dom"/>
</dbReference>
<dbReference type="InterPro" id="IPR016195">
    <property type="entry name" value="Pol/histidinol_Pase-like"/>
</dbReference>
<evidence type="ECO:0000259" key="1">
    <source>
        <dbReference type="SMART" id="SM00481"/>
    </source>
</evidence>
<dbReference type="InterPro" id="IPR003141">
    <property type="entry name" value="Pol/His_phosphatase_N"/>
</dbReference>
<dbReference type="AlphaFoldDB" id="A0A9D2C7L2"/>
<evidence type="ECO:0000313" key="3">
    <source>
        <dbReference type="Proteomes" id="UP000824007"/>
    </source>
</evidence>
<dbReference type="Proteomes" id="UP000824007">
    <property type="component" value="Unassembled WGS sequence"/>
</dbReference>
<name>A0A9D2C7L2_9FIRM</name>
<dbReference type="SMART" id="SM00481">
    <property type="entry name" value="POLIIIAc"/>
    <property type="match status" value="1"/>
</dbReference>
<protein>
    <submittedName>
        <fullName evidence="2">PHP domain-containing protein</fullName>
    </submittedName>
</protein>
<dbReference type="EMBL" id="DXDD01000099">
    <property type="protein sequence ID" value="HIY60581.1"/>
    <property type="molecule type" value="Genomic_DNA"/>
</dbReference>
<comment type="caution">
    <text evidence="2">The sequence shown here is derived from an EMBL/GenBank/DDBJ whole genome shotgun (WGS) entry which is preliminary data.</text>
</comment>
<dbReference type="Gene3D" id="3.20.20.140">
    <property type="entry name" value="Metal-dependent hydrolases"/>
    <property type="match status" value="1"/>
</dbReference>
<reference evidence="2" key="2">
    <citation type="submission" date="2021-04" db="EMBL/GenBank/DDBJ databases">
        <authorList>
            <person name="Gilroy R."/>
        </authorList>
    </citation>
    <scope>NUCLEOTIDE SEQUENCE</scope>
    <source>
        <strain evidence="2">ChiSxjej3B15-24422</strain>
    </source>
</reference>
<reference evidence="2" key="1">
    <citation type="journal article" date="2021" name="PeerJ">
        <title>Extensive microbial diversity within the chicken gut microbiome revealed by metagenomics and culture.</title>
        <authorList>
            <person name="Gilroy R."/>
            <person name="Ravi A."/>
            <person name="Getino M."/>
            <person name="Pursley I."/>
            <person name="Horton D.L."/>
            <person name="Alikhan N.F."/>
            <person name="Baker D."/>
            <person name="Gharbi K."/>
            <person name="Hall N."/>
            <person name="Watson M."/>
            <person name="Adriaenssens E.M."/>
            <person name="Foster-Nyarko E."/>
            <person name="Jarju S."/>
            <person name="Secka A."/>
            <person name="Antonio M."/>
            <person name="Oren A."/>
            <person name="Chaudhuri R.R."/>
            <person name="La Ragione R."/>
            <person name="Hildebrand F."/>
            <person name="Pallen M.J."/>
        </authorList>
    </citation>
    <scope>NUCLEOTIDE SEQUENCE</scope>
    <source>
        <strain evidence="2">ChiSxjej3B15-24422</strain>
    </source>
</reference>
<dbReference type="PANTHER" id="PTHR42924">
    <property type="entry name" value="EXONUCLEASE"/>
    <property type="match status" value="1"/>
</dbReference>
<proteinExistence type="predicted"/>
<gene>
    <name evidence="2" type="ORF">H9831_07890</name>
</gene>
<sequence length="329" mass="37533">MEEKRKIMELLPKGVTYYKANLHCHTVLSDGKMTPEEVKKHYQEKGYQVLAITDHDHYGDHRELCDENFVAIAALETDINQAGDMLWNYRRTWHMNWYDTCPDQDKEIKEALGRPEVPYEDMDAVNAYVEKMTKLGFLGCYNHPYWSLQTCDEYTKLKGMWGMEIYNHGCEMDGLNGYHPQSYDEMLRSGQKLFCVSTDDNHNSMAIDGGLYDSFGGYIRIGAQSLTYDGIIDALKKGNFYSCCVPDGQGEAPEILEFMMTGNHVHVKCTPADKIFLKTMGRNCHRASAKPGETITEANFELNGEEGYIRLEITDGKGRHTVSNAYFPG</sequence>
<dbReference type="GO" id="GO:0004534">
    <property type="term" value="F:5'-3' RNA exonuclease activity"/>
    <property type="evidence" value="ECO:0007669"/>
    <property type="project" value="TreeGrafter"/>
</dbReference>
<feature type="domain" description="Polymerase/histidinol phosphatase N-terminal" evidence="1">
    <location>
        <begin position="20"/>
        <end position="81"/>
    </location>
</feature>